<dbReference type="EMBL" id="JASZ02000006">
    <property type="protein sequence ID" value="OWK98786.1"/>
    <property type="molecule type" value="Genomic_DNA"/>
</dbReference>
<feature type="domain" description="OB-fold nucleic acid binding" evidence="1">
    <location>
        <begin position="2"/>
        <end position="90"/>
    </location>
</feature>
<organism evidence="2 3">
    <name type="scientific">Kaistella haifensis DSM 19056</name>
    <dbReference type="NCBI Taxonomy" id="1450526"/>
    <lineage>
        <taxon>Bacteria</taxon>
        <taxon>Pseudomonadati</taxon>
        <taxon>Bacteroidota</taxon>
        <taxon>Flavobacteriia</taxon>
        <taxon>Flavobacteriales</taxon>
        <taxon>Weeksellaceae</taxon>
        <taxon>Chryseobacterium group</taxon>
        <taxon>Kaistella</taxon>
    </lineage>
</organism>
<reference evidence="2 3" key="1">
    <citation type="submission" date="2014-01" db="EMBL/GenBank/DDBJ databases">
        <authorList>
            <consortium name="Genome Consortium for Active Teaching"/>
            <person name="Sontag T.C."/>
            <person name="Newman J.D."/>
        </authorList>
    </citation>
    <scope>NUCLEOTIDE SEQUENCE [LARGE SCALE GENOMIC DNA]</scope>
    <source>
        <strain evidence="2 3">DSM 19056</strain>
    </source>
</reference>
<gene>
    <name evidence="2" type="ORF">AP75_04820</name>
</gene>
<dbReference type="Proteomes" id="UP000197587">
    <property type="component" value="Unassembled WGS sequence"/>
</dbReference>
<name>A0A246BAT9_9FLAO</name>
<comment type="caution">
    <text evidence="2">The sequence shown here is derived from an EMBL/GenBank/DDBJ whole genome shotgun (WGS) entry which is preliminary data.</text>
</comment>
<evidence type="ECO:0000259" key="1">
    <source>
        <dbReference type="Pfam" id="PF13742"/>
    </source>
</evidence>
<keyword evidence="3" id="KW-1185">Reference proteome</keyword>
<dbReference type="RefSeq" id="WP_088263721.1">
    <property type="nucleotide sequence ID" value="NZ_JASZ02000006.1"/>
</dbReference>
<proteinExistence type="predicted"/>
<dbReference type="AlphaFoldDB" id="A0A246BAT9"/>
<accession>A0A246BAT9</accession>
<evidence type="ECO:0000313" key="2">
    <source>
        <dbReference type="EMBL" id="OWK98786.1"/>
    </source>
</evidence>
<protein>
    <recommendedName>
        <fullName evidence="1">OB-fold nucleic acid binding domain-containing protein</fullName>
    </recommendedName>
</protein>
<dbReference type="GO" id="GO:0003676">
    <property type="term" value="F:nucleic acid binding"/>
    <property type="evidence" value="ECO:0007669"/>
    <property type="project" value="InterPro"/>
</dbReference>
<dbReference type="InterPro" id="IPR025824">
    <property type="entry name" value="OB-fold_nuc-bd_dom"/>
</dbReference>
<dbReference type="Pfam" id="PF13742">
    <property type="entry name" value="tRNA_anti_2"/>
    <property type="match status" value="1"/>
</dbReference>
<evidence type="ECO:0000313" key="3">
    <source>
        <dbReference type="Proteomes" id="UP000197587"/>
    </source>
</evidence>
<sequence length="158" mass="18313">MQHFWIVADITEHSFKEKTGYHYFEFIEKDVRTNLIVAKIKGAAWGNASQRIKDFEKSTGQRFTNNIHVLAKVSINFHKVFGLSLELIEIDPSFTLGVIETKRQETLLRLVTNYPAIIQKIGEQYTTYNSMAHTSTKTCTKKAEFIITHNKRFEDRLG</sequence>
<reference evidence="2 3" key="2">
    <citation type="submission" date="2017-05" db="EMBL/GenBank/DDBJ databases">
        <title>Genome of Chryseobacterium haifense.</title>
        <authorList>
            <person name="Newman J.D."/>
        </authorList>
    </citation>
    <scope>NUCLEOTIDE SEQUENCE [LARGE SCALE GENOMIC DNA]</scope>
    <source>
        <strain evidence="2 3">DSM 19056</strain>
    </source>
</reference>